<gene>
    <name evidence="1" type="ORF">INT45_013016</name>
</gene>
<keyword evidence="2" id="KW-1185">Reference proteome</keyword>
<name>A0A8H7VDF1_9FUNG</name>
<reference evidence="1 2" key="1">
    <citation type="submission" date="2020-12" db="EMBL/GenBank/DDBJ databases">
        <title>Metabolic potential, ecology and presence of endohyphal bacteria is reflected in genomic diversity of Mucoromycotina.</title>
        <authorList>
            <person name="Muszewska A."/>
            <person name="Okrasinska A."/>
            <person name="Steczkiewicz K."/>
            <person name="Drgas O."/>
            <person name="Orlowska M."/>
            <person name="Perlinska-Lenart U."/>
            <person name="Aleksandrzak-Piekarczyk T."/>
            <person name="Szatraj K."/>
            <person name="Zielenkiewicz U."/>
            <person name="Pilsyk S."/>
            <person name="Malc E."/>
            <person name="Mieczkowski P."/>
            <person name="Kruszewska J.S."/>
            <person name="Biernat P."/>
            <person name="Pawlowska J."/>
        </authorList>
    </citation>
    <scope>NUCLEOTIDE SEQUENCE [LARGE SCALE GENOMIC DNA]</scope>
    <source>
        <strain evidence="1 2">CBS 142.35</strain>
    </source>
</reference>
<sequence>VEVFTWRRSGFLGWNRRFDITFGANVELGTKPALDATTVTRGGDSLVEKSVKIKEKKKVKVKVKELEKMKIY</sequence>
<organism evidence="1 2">
    <name type="scientific">Circinella minor</name>
    <dbReference type="NCBI Taxonomy" id="1195481"/>
    <lineage>
        <taxon>Eukaryota</taxon>
        <taxon>Fungi</taxon>
        <taxon>Fungi incertae sedis</taxon>
        <taxon>Mucoromycota</taxon>
        <taxon>Mucoromycotina</taxon>
        <taxon>Mucoromycetes</taxon>
        <taxon>Mucorales</taxon>
        <taxon>Lichtheimiaceae</taxon>
        <taxon>Circinella</taxon>
    </lineage>
</organism>
<dbReference type="Proteomes" id="UP000646827">
    <property type="component" value="Unassembled WGS sequence"/>
</dbReference>
<dbReference type="EMBL" id="JAEPRB010000418">
    <property type="protein sequence ID" value="KAG2216350.1"/>
    <property type="molecule type" value="Genomic_DNA"/>
</dbReference>
<dbReference type="AlphaFoldDB" id="A0A8H7VDF1"/>
<evidence type="ECO:0000313" key="2">
    <source>
        <dbReference type="Proteomes" id="UP000646827"/>
    </source>
</evidence>
<comment type="caution">
    <text evidence="1">The sequence shown here is derived from an EMBL/GenBank/DDBJ whole genome shotgun (WGS) entry which is preliminary data.</text>
</comment>
<evidence type="ECO:0000313" key="1">
    <source>
        <dbReference type="EMBL" id="KAG2216350.1"/>
    </source>
</evidence>
<protein>
    <submittedName>
        <fullName evidence="1">Uncharacterized protein</fullName>
    </submittedName>
</protein>
<accession>A0A8H7VDF1</accession>
<proteinExistence type="predicted"/>
<feature type="non-terminal residue" evidence="1">
    <location>
        <position position="1"/>
    </location>
</feature>